<dbReference type="Pfam" id="PF00708">
    <property type="entry name" value="Acylphosphatase"/>
    <property type="match status" value="1"/>
</dbReference>
<dbReference type="EMBL" id="JAGIOC010000001">
    <property type="protein sequence ID" value="MBP2408347.1"/>
    <property type="molecule type" value="Genomic_DNA"/>
</dbReference>
<evidence type="ECO:0000259" key="8">
    <source>
        <dbReference type="PROSITE" id="PS51160"/>
    </source>
</evidence>
<dbReference type="InterPro" id="IPR001792">
    <property type="entry name" value="Acylphosphatase-like_dom"/>
</dbReference>
<dbReference type="InterPro" id="IPR036046">
    <property type="entry name" value="Acylphosphatase-like_dom_sf"/>
</dbReference>
<feature type="region of interest" description="Disordered" evidence="7">
    <location>
        <begin position="83"/>
        <end position="108"/>
    </location>
</feature>
<gene>
    <name evidence="9" type="ORF">JOF44_001250</name>
</gene>
<sequence length="108" mass="11383">MGRHPDPSDPASSAGSADDVVRRIVRVRGQVQGVGFRMSAASQAKHLGVSGTVRNLWDASVEADVEGPAESVEQMISWLREGPPSAQVSGIDVRSESPRGAEAFRITG</sequence>
<accession>A0ABS4YHT3</accession>
<evidence type="ECO:0000313" key="9">
    <source>
        <dbReference type="EMBL" id="MBP2408347.1"/>
    </source>
</evidence>
<dbReference type="InterPro" id="IPR017968">
    <property type="entry name" value="Acylphosphatase_CS"/>
</dbReference>
<feature type="active site" evidence="5">
    <location>
        <position position="37"/>
    </location>
</feature>
<name>A0ABS4YHT3_9MICO</name>
<dbReference type="Proteomes" id="UP000698222">
    <property type="component" value="Unassembled WGS sequence"/>
</dbReference>
<evidence type="ECO:0000256" key="2">
    <source>
        <dbReference type="ARBA" id="ARBA00012150"/>
    </source>
</evidence>
<comment type="catalytic activity">
    <reaction evidence="4 5">
        <text>an acyl phosphate + H2O = a carboxylate + phosphate + H(+)</text>
        <dbReference type="Rhea" id="RHEA:14965"/>
        <dbReference type="ChEBI" id="CHEBI:15377"/>
        <dbReference type="ChEBI" id="CHEBI:15378"/>
        <dbReference type="ChEBI" id="CHEBI:29067"/>
        <dbReference type="ChEBI" id="CHEBI:43474"/>
        <dbReference type="ChEBI" id="CHEBI:59918"/>
        <dbReference type="EC" id="3.6.1.7"/>
    </reaction>
</comment>
<feature type="active site" evidence="5">
    <location>
        <position position="55"/>
    </location>
</feature>
<evidence type="ECO:0000256" key="4">
    <source>
        <dbReference type="ARBA" id="ARBA00047645"/>
    </source>
</evidence>
<keyword evidence="5 9" id="KW-0378">Hydrolase</keyword>
<reference evidence="9 10" key="1">
    <citation type="submission" date="2021-03" db="EMBL/GenBank/DDBJ databases">
        <title>Sequencing the genomes of 1000 actinobacteria strains.</title>
        <authorList>
            <person name="Klenk H.-P."/>
        </authorList>
    </citation>
    <scope>NUCLEOTIDE SEQUENCE [LARGE SCALE GENOMIC DNA]</scope>
    <source>
        <strain evidence="9 10">DSM 14564</strain>
    </source>
</reference>
<evidence type="ECO:0000256" key="7">
    <source>
        <dbReference type="SAM" id="MobiDB-lite"/>
    </source>
</evidence>
<dbReference type="RefSeq" id="WP_209888716.1">
    <property type="nucleotide sequence ID" value="NZ_BAAAJV010000029.1"/>
</dbReference>
<evidence type="ECO:0000256" key="5">
    <source>
        <dbReference type="PROSITE-ProRule" id="PRU00520"/>
    </source>
</evidence>
<evidence type="ECO:0000256" key="3">
    <source>
        <dbReference type="ARBA" id="ARBA00015991"/>
    </source>
</evidence>
<dbReference type="SUPFAM" id="SSF54975">
    <property type="entry name" value="Acylphosphatase/BLUF domain-like"/>
    <property type="match status" value="1"/>
</dbReference>
<feature type="domain" description="Acylphosphatase-like" evidence="8">
    <location>
        <begin position="22"/>
        <end position="108"/>
    </location>
</feature>
<evidence type="ECO:0000256" key="6">
    <source>
        <dbReference type="RuleBase" id="RU004168"/>
    </source>
</evidence>
<dbReference type="EC" id="3.6.1.7" evidence="2 5"/>
<protein>
    <recommendedName>
        <fullName evidence="3 5">acylphosphatase</fullName>
        <ecNumber evidence="2 5">3.6.1.7</ecNumber>
    </recommendedName>
</protein>
<evidence type="ECO:0000313" key="10">
    <source>
        <dbReference type="Proteomes" id="UP000698222"/>
    </source>
</evidence>
<dbReference type="InterPro" id="IPR020456">
    <property type="entry name" value="Acylphosphatase"/>
</dbReference>
<dbReference type="PROSITE" id="PS51160">
    <property type="entry name" value="ACYLPHOSPHATASE_3"/>
    <property type="match status" value="1"/>
</dbReference>
<dbReference type="PANTHER" id="PTHR47268">
    <property type="entry name" value="ACYLPHOSPHATASE"/>
    <property type="match status" value="1"/>
</dbReference>
<keyword evidence="10" id="KW-1185">Reference proteome</keyword>
<comment type="caution">
    <text evidence="9">The sequence shown here is derived from an EMBL/GenBank/DDBJ whole genome shotgun (WGS) entry which is preliminary data.</text>
</comment>
<feature type="region of interest" description="Disordered" evidence="7">
    <location>
        <begin position="1"/>
        <end position="20"/>
    </location>
</feature>
<dbReference type="PANTHER" id="PTHR47268:SF4">
    <property type="entry name" value="ACYLPHOSPHATASE"/>
    <property type="match status" value="1"/>
</dbReference>
<feature type="compositionally biased region" description="Low complexity" evidence="7">
    <location>
        <begin position="9"/>
        <end position="18"/>
    </location>
</feature>
<dbReference type="PROSITE" id="PS00150">
    <property type="entry name" value="ACYLPHOSPHATASE_1"/>
    <property type="match status" value="1"/>
</dbReference>
<organism evidence="9 10">
    <name type="scientific">Brachybacterium fresconis</name>
    <dbReference type="NCBI Taxonomy" id="173363"/>
    <lineage>
        <taxon>Bacteria</taxon>
        <taxon>Bacillati</taxon>
        <taxon>Actinomycetota</taxon>
        <taxon>Actinomycetes</taxon>
        <taxon>Micrococcales</taxon>
        <taxon>Dermabacteraceae</taxon>
        <taxon>Brachybacterium</taxon>
    </lineage>
</organism>
<comment type="similarity">
    <text evidence="1 6">Belongs to the acylphosphatase family.</text>
</comment>
<evidence type="ECO:0000256" key="1">
    <source>
        <dbReference type="ARBA" id="ARBA00005614"/>
    </source>
</evidence>
<dbReference type="GO" id="GO:0003998">
    <property type="term" value="F:acylphosphatase activity"/>
    <property type="evidence" value="ECO:0007669"/>
    <property type="project" value="UniProtKB-EC"/>
</dbReference>
<dbReference type="Gene3D" id="3.30.70.100">
    <property type="match status" value="1"/>
</dbReference>
<proteinExistence type="inferred from homology"/>